<dbReference type="InterPro" id="IPR039859">
    <property type="entry name" value="PFA4/ZDH16/20/ERF2-like"/>
</dbReference>
<evidence type="ECO:0000256" key="3">
    <source>
        <dbReference type="ARBA" id="ARBA00022679"/>
    </source>
</evidence>
<dbReference type="AlphaFoldDB" id="A0A1D2ABU5"/>
<protein>
    <recommendedName>
        <fullName evidence="8">S-acyltransferase</fullName>
        <ecNumber evidence="8">2.3.1.225</ecNumber>
    </recommendedName>
    <alternativeName>
        <fullName evidence="8">Palmitoyltransferase</fullName>
    </alternativeName>
</protein>
<evidence type="ECO:0000259" key="9">
    <source>
        <dbReference type="Pfam" id="PF01529"/>
    </source>
</evidence>
<keyword evidence="4 8" id="KW-0812">Transmembrane</keyword>
<comment type="catalytic activity">
    <reaction evidence="8">
        <text>L-cysteinyl-[protein] + hexadecanoyl-CoA = S-hexadecanoyl-L-cysteinyl-[protein] + CoA</text>
        <dbReference type="Rhea" id="RHEA:36683"/>
        <dbReference type="Rhea" id="RHEA-COMP:10131"/>
        <dbReference type="Rhea" id="RHEA-COMP:11032"/>
        <dbReference type="ChEBI" id="CHEBI:29950"/>
        <dbReference type="ChEBI" id="CHEBI:57287"/>
        <dbReference type="ChEBI" id="CHEBI:57379"/>
        <dbReference type="ChEBI" id="CHEBI:74151"/>
        <dbReference type="EC" id="2.3.1.225"/>
    </reaction>
</comment>
<keyword evidence="6 8" id="KW-0472">Membrane</keyword>
<dbReference type="EMBL" id="GDKF01001952">
    <property type="protein sequence ID" value="JAT76670.1"/>
    <property type="molecule type" value="Transcribed_RNA"/>
</dbReference>
<accession>A0A1D2ABU5</accession>
<keyword evidence="7 8" id="KW-0012">Acyltransferase</keyword>
<dbReference type="Pfam" id="PF01529">
    <property type="entry name" value="DHHC"/>
    <property type="match status" value="1"/>
</dbReference>
<evidence type="ECO:0000256" key="6">
    <source>
        <dbReference type="ARBA" id="ARBA00023136"/>
    </source>
</evidence>
<evidence type="ECO:0000256" key="5">
    <source>
        <dbReference type="ARBA" id="ARBA00022989"/>
    </source>
</evidence>
<dbReference type="EC" id="2.3.1.225" evidence="8"/>
<dbReference type="PROSITE" id="PS50216">
    <property type="entry name" value="DHHC"/>
    <property type="match status" value="1"/>
</dbReference>
<evidence type="ECO:0000256" key="1">
    <source>
        <dbReference type="ARBA" id="ARBA00004141"/>
    </source>
</evidence>
<reference evidence="10" key="1">
    <citation type="submission" date="2015-08" db="EMBL/GenBank/DDBJ databases">
        <authorList>
            <person name="Babu N.S."/>
            <person name="Beckwith C.J."/>
            <person name="Beseler K.G."/>
            <person name="Brison A."/>
            <person name="Carone J.V."/>
            <person name="Caskin T.P."/>
            <person name="Diamond M."/>
            <person name="Durham M.E."/>
            <person name="Foxe J.M."/>
            <person name="Go M."/>
            <person name="Henderson B.A."/>
            <person name="Jones I.B."/>
            <person name="McGettigan J.A."/>
            <person name="Micheletti S.J."/>
            <person name="Nasrallah M.E."/>
            <person name="Ortiz D."/>
            <person name="Piller C.R."/>
            <person name="Privatt S.R."/>
            <person name="Schneider S.L."/>
            <person name="Sharp S."/>
            <person name="Smith T.C."/>
            <person name="Stanton J.D."/>
            <person name="Ullery H.E."/>
            <person name="Wilson R.J."/>
            <person name="Serrano M.G."/>
            <person name="Buck G."/>
            <person name="Lee V."/>
            <person name="Wang Y."/>
            <person name="Carvalho R."/>
            <person name="Voegtly L."/>
            <person name="Shi R."/>
            <person name="Duckworth R."/>
            <person name="Johnson A."/>
            <person name="Loviza R."/>
            <person name="Walstead R."/>
            <person name="Shah Z."/>
            <person name="Kiflezghi M."/>
            <person name="Wade K."/>
            <person name="Ball S.L."/>
            <person name="Bradley K.W."/>
            <person name="Asai D.J."/>
            <person name="Bowman C.A."/>
            <person name="Russell D.A."/>
            <person name="Pope W.H."/>
            <person name="Jacobs-Sera D."/>
            <person name="Hendrix R.W."/>
            <person name="Hatfull G.F."/>
        </authorList>
    </citation>
    <scope>NUCLEOTIDE SEQUENCE</scope>
</reference>
<gene>
    <name evidence="10" type="ORF">g.29144</name>
</gene>
<comment type="subcellular location">
    <subcellularLocation>
        <location evidence="1">Membrane</location>
        <topology evidence="1">Multi-pass membrane protein</topology>
    </subcellularLocation>
</comment>
<dbReference type="PANTHER" id="PTHR12246">
    <property type="entry name" value="PALMITOYLTRANSFERASE ZDHHC16"/>
    <property type="match status" value="1"/>
</dbReference>
<feature type="transmembrane region" description="Helical" evidence="8">
    <location>
        <begin position="78"/>
        <end position="102"/>
    </location>
</feature>
<sequence>MTLARATRLLCLRLSRTLRRTSEMANWDVTKLDVFKYLRCLRHLGKAMLLVVFALAWLEVQAVFSCSLAPAWRQGGLIMRALVGITGAVFLAMVALLLWAYLATFAANPGLVPPGWQPFELDEEQQVGSADLQALADDFTELIRDSEDPVQWHLLRPRFCKKCAAWKPPRAHHCRMTQRCVLKMDHWCVWVLNCVGLFNYKFFVLFLGYTDVACWISVILLLGPTLRQFRGTAGPLSTLLLAFTAFVFAAAFSLALLAFLIMHLRLIARNQTTIEAFEKAPVKPWPYDQGWRRNFLEVFGRQRQYWLLPLHPAADAEAMRRAYLEWTLPWPIDSGQLDDHAGLEMSQSY</sequence>
<comment type="similarity">
    <text evidence="2 8">Belongs to the DHHC palmitoyltransferase family.</text>
</comment>
<dbReference type="GO" id="GO:0019706">
    <property type="term" value="F:protein-cysteine S-palmitoyltransferase activity"/>
    <property type="evidence" value="ECO:0007669"/>
    <property type="project" value="UniProtKB-EC"/>
</dbReference>
<comment type="domain">
    <text evidence="8">The DHHC domain is required for palmitoyltransferase activity.</text>
</comment>
<feature type="transmembrane region" description="Helical" evidence="8">
    <location>
        <begin position="202"/>
        <end position="226"/>
    </location>
</feature>
<evidence type="ECO:0000256" key="2">
    <source>
        <dbReference type="ARBA" id="ARBA00008574"/>
    </source>
</evidence>
<evidence type="ECO:0000313" key="10">
    <source>
        <dbReference type="EMBL" id="JAT76670.1"/>
    </source>
</evidence>
<feature type="transmembrane region" description="Helical" evidence="8">
    <location>
        <begin position="238"/>
        <end position="261"/>
    </location>
</feature>
<dbReference type="GO" id="GO:0016020">
    <property type="term" value="C:membrane"/>
    <property type="evidence" value="ECO:0007669"/>
    <property type="project" value="UniProtKB-SubCell"/>
</dbReference>
<dbReference type="InterPro" id="IPR001594">
    <property type="entry name" value="Palmitoyltrfase_DHHC"/>
</dbReference>
<feature type="transmembrane region" description="Helical" evidence="8">
    <location>
        <begin position="47"/>
        <end position="72"/>
    </location>
</feature>
<name>A0A1D2ABU5_AUXPR</name>
<organism evidence="10">
    <name type="scientific">Auxenochlorella protothecoides</name>
    <name type="common">Green microalga</name>
    <name type="synonym">Chlorella protothecoides</name>
    <dbReference type="NCBI Taxonomy" id="3075"/>
    <lineage>
        <taxon>Eukaryota</taxon>
        <taxon>Viridiplantae</taxon>
        <taxon>Chlorophyta</taxon>
        <taxon>core chlorophytes</taxon>
        <taxon>Trebouxiophyceae</taxon>
        <taxon>Chlorellales</taxon>
        <taxon>Chlorellaceae</taxon>
        <taxon>Auxenochlorella</taxon>
    </lineage>
</organism>
<evidence type="ECO:0000256" key="8">
    <source>
        <dbReference type="RuleBase" id="RU079119"/>
    </source>
</evidence>
<evidence type="ECO:0000256" key="4">
    <source>
        <dbReference type="ARBA" id="ARBA00022692"/>
    </source>
</evidence>
<keyword evidence="5 8" id="KW-1133">Transmembrane helix</keyword>
<keyword evidence="3 8" id="KW-0808">Transferase</keyword>
<evidence type="ECO:0000256" key="7">
    <source>
        <dbReference type="ARBA" id="ARBA00023315"/>
    </source>
</evidence>
<feature type="domain" description="Palmitoyltransferase DHHC" evidence="9">
    <location>
        <begin position="156"/>
        <end position="279"/>
    </location>
</feature>
<proteinExistence type="inferred from homology"/>